<dbReference type="GO" id="GO:0004674">
    <property type="term" value="F:protein serine/threonine kinase activity"/>
    <property type="evidence" value="ECO:0007669"/>
    <property type="project" value="TreeGrafter"/>
</dbReference>
<dbReference type="PANTHER" id="PTHR37419">
    <property type="entry name" value="SERINE/THREONINE-PROTEIN KINASE TOXIN HIPA"/>
    <property type="match status" value="1"/>
</dbReference>
<dbReference type="InterPro" id="IPR012893">
    <property type="entry name" value="HipA-like_C"/>
</dbReference>
<evidence type="ECO:0000256" key="1">
    <source>
        <dbReference type="ARBA" id="ARBA00010164"/>
    </source>
</evidence>
<comment type="similarity">
    <text evidence="1">Belongs to the HipA Ser/Thr kinase family.</text>
</comment>
<dbReference type="NCBIfam" id="TIGR03071">
    <property type="entry name" value="couple_hipA"/>
    <property type="match status" value="1"/>
</dbReference>
<feature type="domain" description="HipA N-terminal subdomain 1" evidence="5">
    <location>
        <begin position="7"/>
        <end position="111"/>
    </location>
</feature>
<keyword evidence="2" id="KW-0808">Transferase</keyword>
<reference evidence="7" key="1">
    <citation type="submission" date="2019-06" db="EMBL/GenBank/DDBJ databases">
        <title>The complete genome of Emcibacter congregatus ZYLT.</title>
        <authorList>
            <person name="Zhao Z."/>
        </authorList>
    </citation>
    <scope>NUCLEOTIDE SEQUENCE [LARGE SCALE GENOMIC DNA]</scope>
    <source>
        <strain evidence="7">MCCC 1A06723</strain>
    </source>
</reference>
<dbReference type="Pfam" id="PF13657">
    <property type="entry name" value="Couple_hipA"/>
    <property type="match status" value="1"/>
</dbReference>
<dbReference type="RefSeq" id="WP_139940966.1">
    <property type="nucleotide sequence ID" value="NZ_JBHSYP010000006.1"/>
</dbReference>
<gene>
    <name evidence="6" type="ORF">FIV46_10930</name>
</gene>
<evidence type="ECO:0000259" key="5">
    <source>
        <dbReference type="Pfam" id="PF13657"/>
    </source>
</evidence>
<evidence type="ECO:0000313" key="6">
    <source>
        <dbReference type="EMBL" id="TPD59302.1"/>
    </source>
</evidence>
<evidence type="ECO:0000256" key="2">
    <source>
        <dbReference type="ARBA" id="ARBA00022679"/>
    </source>
</evidence>
<dbReference type="Proteomes" id="UP000319148">
    <property type="component" value="Unassembled WGS sequence"/>
</dbReference>
<evidence type="ECO:0000259" key="4">
    <source>
        <dbReference type="Pfam" id="PF07804"/>
    </source>
</evidence>
<evidence type="ECO:0000256" key="3">
    <source>
        <dbReference type="ARBA" id="ARBA00022777"/>
    </source>
</evidence>
<name>A0A501PGY9_9PROT</name>
<dbReference type="InterPro" id="IPR017508">
    <property type="entry name" value="HipA_N1"/>
</dbReference>
<keyword evidence="7" id="KW-1185">Reference proteome</keyword>
<dbReference type="InterPro" id="IPR052028">
    <property type="entry name" value="HipA_Ser/Thr_kinase"/>
</dbReference>
<dbReference type="AlphaFoldDB" id="A0A501PGY9"/>
<sequence length="406" mass="45618">MPDISILNVELHGKVIGTLALLPDDRTLFSFNNSYIEDQNRDTLSLSFKDIYGGLDTEVRPTRTQVPTFFANLLPEGHLREYLAKKAGVHIDRDFFLLWALGRDLPGAVRVIPEDEESWPEDDEEQKLSKDDHTGSALHFSLAGVQLKFSAVKDTTGGLTIPANGTGGSWIAKLPSTIHKDVPENEFAMMELARMVGIDVPETQLLPLNEIGGLPDDVSDIGTHAFVIKRFDRINSDIRLHIEDFAQVFGVYPQRKYERANYDMIAQVLSAETGEAGVVEFIRRFTFNALIGNGDMHLKNWSLIYPDRRTASIAPAYDFVSTILYIKNDKLALNFAGTKLFEELDMDRFEKFAAKARLSSAVVRNTVENTVERFHAAWQQRGDLPISAELETVINDHLRVIPLSKI</sequence>
<protein>
    <submittedName>
        <fullName evidence="6">Type II toxin-antitoxin system HipA family toxin</fullName>
    </submittedName>
</protein>
<dbReference type="GO" id="GO:0005829">
    <property type="term" value="C:cytosol"/>
    <property type="evidence" value="ECO:0007669"/>
    <property type="project" value="TreeGrafter"/>
</dbReference>
<dbReference type="PANTHER" id="PTHR37419:SF1">
    <property type="entry name" value="SERINE_THREONINE-PROTEIN KINASE TOXIN HIPA"/>
    <property type="match status" value="1"/>
</dbReference>
<dbReference type="Gene3D" id="1.10.1070.20">
    <property type="match status" value="1"/>
</dbReference>
<keyword evidence="3" id="KW-0418">Kinase</keyword>
<comment type="caution">
    <text evidence="6">The sequence shown here is derived from an EMBL/GenBank/DDBJ whole genome shotgun (WGS) entry which is preliminary data.</text>
</comment>
<accession>A0A501PGY9</accession>
<organism evidence="6 7">
    <name type="scientific">Emcibacter nanhaiensis</name>
    <dbReference type="NCBI Taxonomy" id="1505037"/>
    <lineage>
        <taxon>Bacteria</taxon>
        <taxon>Pseudomonadati</taxon>
        <taxon>Pseudomonadota</taxon>
        <taxon>Alphaproteobacteria</taxon>
        <taxon>Emcibacterales</taxon>
        <taxon>Emcibacteraceae</taxon>
        <taxon>Emcibacter</taxon>
    </lineage>
</organism>
<evidence type="ECO:0000313" key="7">
    <source>
        <dbReference type="Proteomes" id="UP000319148"/>
    </source>
</evidence>
<dbReference type="OrthoDB" id="9805913at2"/>
<feature type="domain" description="HipA-like C-terminal" evidence="4">
    <location>
        <begin position="140"/>
        <end position="378"/>
    </location>
</feature>
<dbReference type="EMBL" id="VFIY01000014">
    <property type="protein sequence ID" value="TPD59302.1"/>
    <property type="molecule type" value="Genomic_DNA"/>
</dbReference>
<dbReference type="Pfam" id="PF07804">
    <property type="entry name" value="HipA_C"/>
    <property type="match status" value="1"/>
</dbReference>
<proteinExistence type="inferred from homology"/>